<evidence type="ECO:0000313" key="3">
    <source>
        <dbReference type="EMBL" id="MDW5596435.1"/>
    </source>
</evidence>
<feature type="region of interest" description="Disordered" evidence="1">
    <location>
        <begin position="142"/>
        <end position="161"/>
    </location>
</feature>
<accession>A0ABU4HV65</accession>
<name>A0ABU4HV65_9ACTN</name>
<keyword evidence="4" id="KW-1185">Reference proteome</keyword>
<proteinExistence type="predicted"/>
<comment type="caution">
    <text evidence="3">The sequence shown here is derived from an EMBL/GenBank/DDBJ whole genome shotgun (WGS) entry which is preliminary data.</text>
</comment>
<reference evidence="4" key="1">
    <citation type="submission" date="2023-07" db="EMBL/GenBank/DDBJ databases">
        <title>Conexibacter stalactiti sp. nov., isolated from stalactites in a lava cave and emended description of the genus Conexibacter.</title>
        <authorList>
            <person name="Lee S.D."/>
        </authorList>
    </citation>
    <scope>NUCLEOTIDE SEQUENCE [LARGE SCALE GENOMIC DNA]</scope>
    <source>
        <strain evidence="4">KCTC 39840</strain>
    </source>
</reference>
<keyword evidence="2" id="KW-0472">Membrane</keyword>
<dbReference type="RefSeq" id="WP_318598818.1">
    <property type="nucleotide sequence ID" value="NZ_JAWSTH010000055.1"/>
</dbReference>
<organism evidence="3 4">
    <name type="scientific">Conexibacter stalactiti</name>
    <dbReference type="NCBI Taxonomy" id="1940611"/>
    <lineage>
        <taxon>Bacteria</taxon>
        <taxon>Bacillati</taxon>
        <taxon>Actinomycetota</taxon>
        <taxon>Thermoleophilia</taxon>
        <taxon>Solirubrobacterales</taxon>
        <taxon>Conexibacteraceae</taxon>
        <taxon>Conexibacter</taxon>
    </lineage>
</organism>
<keyword evidence="2" id="KW-1133">Transmembrane helix</keyword>
<dbReference type="Proteomes" id="UP001284601">
    <property type="component" value="Unassembled WGS sequence"/>
</dbReference>
<evidence type="ECO:0000256" key="2">
    <source>
        <dbReference type="SAM" id="Phobius"/>
    </source>
</evidence>
<feature type="non-terminal residue" evidence="3">
    <location>
        <position position="1"/>
    </location>
</feature>
<feature type="compositionally biased region" description="Basic and acidic residues" evidence="1">
    <location>
        <begin position="88"/>
        <end position="101"/>
    </location>
</feature>
<evidence type="ECO:0000256" key="1">
    <source>
        <dbReference type="SAM" id="MobiDB-lite"/>
    </source>
</evidence>
<feature type="region of interest" description="Disordered" evidence="1">
    <location>
        <begin position="74"/>
        <end position="107"/>
    </location>
</feature>
<keyword evidence="2" id="KW-0812">Transmembrane</keyword>
<evidence type="ECO:0000313" key="4">
    <source>
        <dbReference type="Proteomes" id="UP001284601"/>
    </source>
</evidence>
<sequence>DDPVARWFVAADRRGGAGVATALAFALLPLAAAVGVFVGRGAGDDRALLVEALNAQKPPTINIVGGAGTGAAAVADDAGDGGGSAGDADEKAARDEAKRSASDGGRVIAHTRYGDARQLTGARVTPRTRAESRRALEKIANSKGKEYVESQRGLPDQIVIP</sequence>
<dbReference type="EMBL" id="JAWSTH010000055">
    <property type="protein sequence ID" value="MDW5596435.1"/>
    <property type="molecule type" value="Genomic_DNA"/>
</dbReference>
<feature type="transmembrane region" description="Helical" evidence="2">
    <location>
        <begin position="17"/>
        <end position="38"/>
    </location>
</feature>
<evidence type="ECO:0008006" key="5">
    <source>
        <dbReference type="Google" id="ProtNLM"/>
    </source>
</evidence>
<protein>
    <recommendedName>
        <fullName evidence="5">SPOR domain-containing protein</fullName>
    </recommendedName>
</protein>
<gene>
    <name evidence="3" type="ORF">R7226_18960</name>
</gene>